<evidence type="ECO:0000313" key="3">
    <source>
        <dbReference type="EMBL" id="QNR65487.1"/>
    </source>
</evidence>
<evidence type="ECO:0000256" key="1">
    <source>
        <dbReference type="SAM" id="Coils"/>
    </source>
</evidence>
<dbReference type="Pfam" id="PF13271">
    <property type="entry name" value="DUF4062"/>
    <property type="match status" value="1"/>
</dbReference>
<protein>
    <submittedName>
        <fullName evidence="3">DUF4062 domain-containing protein</fullName>
    </submittedName>
</protein>
<dbReference type="EMBL" id="CP061172">
    <property type="protein sequence ID" value="QNR65487.1"/>
    <property type="molecule type" value="Genomic_DNA"/>
</dbReference>
<gene>
    <name evidence="3" type="ORF">IAQ67_16500</name>
</gene>
<accession>A0A7H0Y329</accession>
<keyword evidence="1" id="KW-0175">Coiled coil</keyword>
<evidence type="ECO:0000259" key="2">
    <source>
        <dbReference type="Pfam" id="PF13271"/>
    </source>
</evidence>
<evidence type="ECO:0000313" key="4">
    <source>
        <dbReference type="Proteomes" id="UP000516384"/>
    </source>
</evidence>
<organism evidence="3 4">
    <name type="scientific">Paenibacillus peoriae</name>
    <dbReference type="NCBI Taxonomy" id="59893"/>
    <lineage>
        <taxon>Bacteria</taxon>
        <taxon>Bacillati</taxon>
        <taxon>Bacillota</taxon>
        <taxon>Bacilli</taxon>
        <taxon>Bacillales</taxon>
        <taxon>Paenibacillaceae</taxon>
        <taxon>Paenibacillus</taxon>
    </lineage>
</organism>
<dbReference type="AlphaFoldDB" id="A0A7H0Y329"/>
<feature type="coiled-coil region" evidence="1">
    <location>
        <begin position="172"/>
        <end position="199"/>
    </location>
</feature>
<dbReference type="RefSeq" id="WP_190297383.1">
    <property type="nucleotide sequence ID" value="NZ_CP061172.1"/>
</dbReference>
<dbReference type="Proteomes" id="UP000516384">
    <property type="component" value="Chromosome"/>
</dbReference>
<dbReference type="InterPro" id="IPR025139">
    <property type="entry name" value="DUF4062"/>
</dbReference>
<name>A0A7H0Y329_9BACL</name>
<sequence length="318" mass="36885">MKKKLQVFISSTYIDMIEERQAAVTAVLNAGHIPAGMELFKSGDQSQKETIKRWINESDVYMLILGSRYGSIDSESGKSYTHWEYDYAGQQGKRRFAIVIKDEMEKAKTNPEYLEREHFTEYQDFKKEVLSNISKFYEDIKDIKLTVMESLKEYEADESLAGWVRSDNVQSIEKLLLENAQLQKENAKLTRDFENVNSKLTQGTYINGMQFDELRDVLENITIKLSKKIDKDESEVSLLRFFIVQSDRLSVGVTNSVQSKDLDIFTYYNVAPKLMQFGLMEKVKVAGVKYEKIQTTKEGFRFLAQYEVSEMQQTATQR</sequence>
<feature type="domain" description="DUF4062" evidence="2">
    <location>
        <begin position="6"/>
        <end position="88"/>
    </location>
</feature>
<reference evidence="3 4" key="1">
    <citation type="submission" date="2020-09" db="EMBL/GenBank/DDBJ databases">
        <title>Characterization of Paenibacillus peoriae strain ZF390 with broad-spectrum antimicrobial activity as a potential biocontrol agent.</title>
        <authorList>
            <person name="Li L."/>
            <person name="Zhao Y."/>
            <person name="Li B."/>
            <person name="Xie X."/>
        </authorList>
    </citation>
    <scope>NUCLEOTIDE SEQUENCE [LARGE SCALE GENOMIC DNA]</scope>
    <source>
        <strain evidence="3 4">ZF390</strain>
    </source>
</reference>
<proteinExistence type="predicted"/>